<reference evidence="3" key="1">
    <citation type="submission" date="2020-07" db="EMBL/GenBank/DDBJ databases">
        <title>Flavobacterium sp. xlx-214.</title>
        <authorList>
            <person name="Yang C."/>
        </authorList>
    </citation>
    <scope>NUCLEOTIDE SEQUENCE [LARGE SCALE GENOMIC DNA]</scope>
    <source>
        <strain evidence="3">CX-624</strain>
    </source>
</reference>
<dbReference type="Proteomes" id="UP000539710">
    <property type="component" value="Unassembled WGS sequence"/>
</dbReference>
<keyword evidence="1" id="KW-0732">Signal</keyword>
<protein>
    <submittedName>
        <fullName evidence="2">Uncharacterized protein</fullName>
    </submittedName>
</protein>
<proteinExistence type="predicted"/>
<comment type="caution">
    <text evidence="2">The sequence shown here is derived from an EMBL/GenBank/DDBJ whole genome shotgun (WGS) entry which is preliminary data.</text>
</comment>
<dbReference type="RefSeq" id="WP_181885867.1">
    <property type="nucleotide sequence ID" value="NZ_JACEUX010000001.1"/>
</dbReference>
<accession>A0A838ZGW1</accession>
<sequence length="196" mass="22705">MKKLLFLISFLVFTTANSQTVENVVQQQFLEYSQLVIDQKIDEALNYTNEDLFDIIPREQMKSLMESVFNMSSIEFKAGLPLITKVEPLKIIDGSHYIRLHTISAIEMKFKQDPGEPKRSTEEEQNYVEMLSATFHSKYGKNNVNYNETTGFFKINVPKMVVAKSADLKVWKFALVDNPQIKTLLEKFIPKELLQE</sequence>
<gene>
    <name evidence="2" type="ORF">H2507_01055</name>
</gene>
<dbReference type="EMBL" id="JACEUX010000001">
    <property type="protein sequence ID" value="MBA5245747.1"/>
    <property type="molecule type" value="Genomic_DNA"/>
</dbReference>
<keyword evidence="3" id="KW-1185">Reference proteome</keyword>
<evidence type="ECO:0000256" key="1">
    <source>
        <dbReference type="SAM" id="SignalP"/>
    </source>
</evidence>
<evidence type="ECO:0000313" key="3">
    <source>
        <dbReference type="Proteomes" id="UP000539710"/>
    </source>
</evidence>
<organism evidence="2 3">
    <name type="scientific">Marnyiella aurantia</name>
    <dbReference type="NCBI Taxonomy" id="2758037"/>
    <lineage>
        <taxon>Bacteria</taxon>
        <taxon>Pseudomonadati</taxon>
        <taxon>Bacteroidota</taxon>
        <taxon>Flavobacteriia</taxon>
        <taxon>Flavobacteriales</taxon>
        <taxon>Weeksellaceae</taxon>
        <taxon>Marnyiella</taxon>
    </lineage>
</organism>
<evidence type="ECO:0000313" key="2">
    <source>
        <dbReference type="EMBL" id="MBA5245747.1"/>
    </source>
</evidence>
<name>A0A838ZGW1_9FLAO</name>
<feature type="chain" id="PRO_5032707298" evidence="1">
    <location>
        <begin position="19"/>
        <end position="196"/>
    </location>
</feature>
<feature type="signal peptide" evidence="1">
    <location>
        <begin position="1"/>
        <end position="18"/>
    </location>
</feature>
<dbReference type="AlphaFoldDB" id="A0A838ZGW1"/>